<dbReference type="InterPro" id="IPR036388">
    <property type="entry name" value="WH-like_DNA-bd_sf"/>
</dbReference>
<dbReference type="InterPro" id="IPR055414">
    <property type="entry name" value="LRR_R13L4/SHOC2-like"/>
</dbReference>
<dbReference type="SMART" id="SM00369">
    <property type="entry name" value="LRR_TYP"/>
    <property type="match status" value="5"/>
</dbReference>
<dbReference type="InterPro" id="IPR058922">
    <property type="entry name" value="WHD_DRP"/>
</dbReference>
<evidence type="ECO:0000313" key="8">
    <source>
        <dbReference type="Proteomes" id="UP000822688"/>
    </source>
</evidence>
<dbReference type="InterPro" id="IPR042197">
    <property type="entry name" value="Apaf_helical"/>
</dbReference>
<dbReference type="Gene3D" id="3.80.10.10">
    <property type="entry name" value="Ribonuclease Inhibitor"/>
    <property type="match status" value="2"/>
</dbReference>
<dbReference type="InterPro" id="IPR008808">
    <property type="entry name" value="Powdery_mildew-R_dom"/>
</dbReference>
<dbReference type="InterPro" id="IPR002182">
    <property type="entry name" value="NB-ARC"/>
</dbReference>
<evidence type="ECO:0000256" key="3">
    <source>
        <dbReference type="ARBA" id="ARBA00022737"/>
    </source>
</evidence>
<organism evidence="7 8">
    <name type="scientific">Ceratodon purpureus</name>
    <name type="common">Fire moss</name>
    <name type="synonym">Dicranum purpureum</name>
    <dbReference type="NCBI Taxonomy" id="3225"/>
    <lineage>
        <taxon>Eukaryota</taxon>
        <taxon>Viridiplantae</taxon>
        <taxon>Streptophyta</taxon>
        <taxon>Embryophyta</taxon>
        <taxon>Bryophyta</taxon>
        <taxon>Bryophytina</taxon>
        <taxon>Bryopsida</taxon>
        <taxon>Dicranidae</taxon>
        <taxon>Pseudoditrichales</taxon>
        <taxon>Ditrichaceae</taxon>
        <taxon>Ceratodon</taxon>
    </lineage>
</organism>
<dbReference type="Proteomes" id="UP000822688">
    <property type="component" value="Chromosome 6"/>
</dbReference>
<gene>
    <name evidence="7" type="ORF">KC19_6G015700</name>
</gene>
<keyword evidence="4" id="KW-0611">Plant defense</keyword>
<dbReference type="PANTHER" id="PTHR36766:SF30">
    <property type="entry name" value="TIR-NBS TYPE DISEASE RESISTANCE PROTEIN-RELATED"/>
    <property type="match status" value="1"/>
</dbReference>
<evidence type="ECO:0000256" key="1">
    <source>
        <dbReference type="ARBA" id="ARBA00008894"/>
    </source>
</evidence>
<dbReference type="InterPro" id="IPR027417">
    <property type="entry name" value="P-loop_NTPase"/>
</dbReference>
<dbReference type="EMBL" id="CM026427">
    <property type="protein sequence ID" value="KAG0568377.1"/>
    <property type="molecule type" value="Genomic_DNA"/>
</dbReference>
<dbReference type="Pfam" id="PF00931">
    <property type="entry name" value="NB-ARC"/>
    <property type="match status" value="1"/>
</dbReference>
<comment type="similarity">
    <text evidence="1">Belongs to the disease resistance NB-LRR family.</text>
</comment>
<dbReference type="Gene3D" id="1.10.8.430">
    <property type="entry name" value="Helical domain of apoptotic protease-activating factors"/>
    <property type="match status" value="1"/>
</dbReference>
<dbReference type="Gene3D" id="1.10.10.10">
    <property type="entry name" value="Winged helix-like DNA-binding domain superfamily/Winged helix DNA-binding domain"/>
    <property type="match status" value="1"/>
</dbReference>
<dbReference type="GO" id="GO:0007166">
    <property type="term" value="P:cell surface receptor signaling pathway"/>
    <property type="evidence" value="ECO:0007669"/>
    <property type="project" value="InterPro"/>
</dbReference>
<dbReference type="PRINTS" id="PR00364">
    <property type="entry name" value="DISEASERSIST"/>
</dbReference>
<dbReference type="SUPFAM" id="SSF52058">
    <property type="entry name" value="L domain-like"/>
    <property type="match status" value="1"/>
</dbReference>
<dbReference type="CDD" id="cd21037">
    <property type="entry name" value="MLKL_NTD"/>
    <property type="match status" value="1"/>
</dbReference>
<evidence type="ECO:0000259" key="6">
    <source>
        <dbReference type="PROSITE" id="PS51153"/>
    </source>
</evidence>
<sequence length="848" mass="94468">MADPVSGAVLGAAVGLLLTEVTNAIKKAYRCKQNCEKLQSTLKSVEPHVKKLEVHDNDTCRTWLEDLKGLLKEALQIIEKHCIKNRTVIRSFFRYVNKARVSSRILDVHLRIKEKIGEANILMLVLVQDIDDKGMFLLQETNDMVRTLISPTMETSSGFITQDLPANIVSFENDTFEELKSQVKTNGDGMGDPVTIGLRGAGGAGKTLLAKMLYNDPDIQAQYGTDSIFWITIGQDAILPSLYLTMAKFLKDGVFEREYASRNEEDQRTYLISAFKKKKVLLILDDVWKQYSHGHSMMEWLDVAKGLGSVTLVTTRDNAVLTSTKAKETVVVPLLPKSEAWKLFCYHAFGAGRPPQGLEKIAKDVCKQCGGLPLALVVIGGTMYDAMELCQWKFAMSRFKESQGENPYEILFHRMKFSYDKLDDVKKKCFLYFAAFPEDARIPTEKLFSIWQAEQLFVDCNEDEEAFYKGMTTLISLADQSLIELSEDGKTATIHDVLRDLAIRIIDEAKSGDWASECYFKPGKVLKTISEIPSNKKRISLIGSIIQDLPGNFQVPQLQVLLLCGLTHYIEDREIPLKTSKDFFGGMNNLLYLDFSETSLEKLPEGIKELKALTSLNLSECFYLEELPKGIEELKALTSLNLSGCSSLKELPKGIEELKALTSLNLSGCSSLKEFPKGIEELKALTSLNLSGCFLKELPKGIEELKALTSLNLSGCFLKELPKGIEELKALTSLNLSFFSPLKELPMGIKELKALTSLNLSRWRNLKKLPEDIKELKALTSLNLTGCSSLKVLPKGIEELKALTSLNLSGCSSLKELPKGIEKLKALTSLNLAGCSSLKELPKGIKEL</sequence>
<evidence type="ECO:0000256" key="4">
    <source>
        <dbReference type="ARBA" id="ARBA00022821"/>
    </source>
</evidence>
<dbReference type="AlphaFoldDB" id="A0A8T0HCJ0"/>
<dbReference type="SUPFAM" id="SSF52540">
    <property type="entry name" value="P-loop containing nucleoside triphosphate hydrolases"/>
    <property type="match status" value="1"/>
</dbReference>
<proteinExistence type="inferred from homology"/>
<evidence type="ECO:0000256" key="2">
    <source>
        <dbReference type="ARBA" id="ARBA00022614"/>
    </source>
</evidence>
<dbReference type="InterPro" id="IPR059179">
    <property type="entry name" value="MLKL-like_MCAfunc"/>
</dbReference>
<dbReference type="Gene3D" id="1.20.930.20">
    <property type="entry name" value="Adaptor protein Cbl, N-terminal domain"/>
    <property type="match status" value="1"/>
</dbReference>
<reference evidence="7 8" key="1">
    <citation type="submission" date="2020-06" db="EMBL/GenBank/DDBJ databases">
        <title>WGS assembly of Ceratodon purpureus strain R40.</title>
        <authorList>
            <person name="Carey S.B."/>
            <person name="Jenkins J."/>
            <person name="Shu S."/>
            <person name="Lovell J.T."/>
            <person name="Sreedasyam A."/>
            <person name="Maumus F."/>
            <person name="Tiley G.P."/>
            <person name="Fernandez-Pozo N."/>
            <person name="Barry K."/>
            <person name="Chen C."/>
            <person name="Wang M."/>
            <person name="Lipzen A."/>
            <person name="Daum C."/>
            <person name="Saski C.A."/>
            <person name="Payton A.C."/>
            <person name="Mcbreen J.C."/>
            <person name="Conrad R.E."/>
            <person name="Kollar L.M."/>
            <person name="Olsson S."/>
            <person name="Huttunen S."/>
            <person name="Landis J.B."/>
            <person name="Wickett N.J."/>
            <person name="Johnson M.G."/>
            <person name="Rensing S.A."/>
            <person name="Grimwood J."/>
            <person name="Schmutz J."/>
            <person name="Mcdaniel S.F."/>
        </authorList>
    </citation>
    <scope>NUCLEOTIDE SEQUENCE [LARGE SCALE GENOMIC DNA]</scope>
    <source>
        <strain evidence="7 8">R40</strain>
    </source>
</reference>
<dbReference type="InterPro" id="IPR032675">
    <property type="entry name" value="LRR_dom_sf"/>
</dbReference>
<protein>
    <recommendedName>
        <fullName evidence="6">RPW8 domain-containing protein</fullName>
    </recommendedName>
</protein>
<name>A0A8T0HCJ0_CERPU</name>
<keyword evidence="3" id="KW-0677">Repeat</keyword>
<accession>A0A8T0HCJ0</accession>
<dbReference type="Pfam" id="PF23598">
    <property type="entry name" value="LRR_14"/>
    <property type="match status" value="1"/>
</dbReference>
<feature type="chain" id="PRO_5035845080" description="RPW8 domain-containing protein" evidence="5">
    <location>
        <begin position="25"/>
        <end position="848"/>
    </location>
</feature>
<comment type="caution">
    <text evidence="7">The sequence shown here is derived from an EMBL/GenBank/DDBJ whole genome shotgun (WGS) entry which is preliminary data.</text>
</comment>
<evidence type="ECO:0000256" key="5">
    <source>
        <dbReference type="SAM" id="SignalP"/>
    </source>
</evidence>
<dbReference type="FunFam" id="1.10.10.10:FF:000322">
    <property type="entry name" value="Probable disease resistance protein At1g63360"/>
    <property type="match status" value="1"/>
</dbReference>
<feature type="signal peptide" evidence="5">
    <location>
        <begin position="1"/>
        <end position="24"/>
    </location>
</feature>
<feature type="domain" description="RPW8" evidence="6">
    <location>
        <begin position="1"/>
        <end position="148"/>
    </location>
</feature>
<keyword evidence="8" id="KW-1185">Reference proteome</keyword>
<evidence type="ECO:0000313" key="7">
    <source>
        <dbReference type="EMBL" id="KAG0568377.1"/>
    </source>
</evidence>
<dbReference type="InterPro" id="IPR003591">
    <property type="entry name" value="Leu-rich_rpt_typical-subtyp"/>
</dbReference>
<dbReference type="PROSITE" id="PS51153">
    <property type="entry name" value="RPW8"/>
    <property type="match status" value="1"/>
</dbReference>
<keyword evidence="2" id="KW-0433">Leucine-rich repeat</keyword>
<dbReference type="Pfam" id="PF05659">
    <property type="entry name" value="RPW8"/>
    <property type="match status" value="1"/>
</dbReference>
<dbReference type="Gene3D" id="3.40.50.300">
    <property type="entry name" value="P-loop containing nucleotide triphosphate hydrolases"/>
    <property type="match status" value="1"/>
</dbReference>
<dbReference type="PANTHER" id="PTHR36766">
    <property type="entry name" value="PLANT BROAD-SPECTRUM MILDEW RESISTANCE PROTEIN RPW8"/>
    <property type="match status" value="1"/>
</dbReference>
<dbReference type="GO" id="GO:0043531">
    <property type="term" value="F:ADP binding"/>
    <property type="evidence" value="ECO:0007669"/>
    <property type="project" value="InterPro"/>
</dbReference>
<dbReference type="GO" id="GO:0006952">
    <property type="term" value="P:defense response"/>
    <property type="evidence" value="ECO:0007669"/>
    <property type="project" value="UniProtKB-KW"/>
</dbReference>
<dbReference type="Pfam" id="PF23559">
    <property type="entry name" value="WHD_DRP"/>
    <property type="match status" value="1"/>
</dbReference>
<dbReference type="InterPro" id="IPR036537">
    <property type="entry name" value="Adaptor_Cbl_N_dom_sf"/>
</dbReference>
<keyword evidence="5" id="KW-0732">Signal</keyword>